<dbReference type="Gene3D" id="3.30.465.10">
    <property type="match status" value="1"/>
</dbReference>
<dbReference type="OMA" id="IFRYERG"/>
<dbReference type="GO" id="GO:0071949">
    <property type="term" value="F:FAD binding"/>
    <property type="evidence" value="ECO:0007669"/>
    <property type="project" value="InterPro"/>
</dbReference>
<evidence type="ECO:0000256" key="7">
    <source>
        <dbReference type="SAM" id="MobiDB-lite"/>
    </source>
</evidence>
<dbReference type="AlphaFoldDB" id="A0AA38FJD0"/>
<feature type="region of interest" description="Disordered" evidence="7">
    <location>
        <begin position="540"/>
        <end position="565"/>
    </location>
</feature>
<dbReference type="GO" id="GO:0005737">
    <property type="term" value="C:cytoplasm"/>
    <property type="evidence" value="ECO:0007669"/>
    <property type="project" value="TreeGrafter"/>
</dbReference>
<dbReference type="GO" id="GO:0016020">
    <property type="term" value="C:membrane"/>
    <property type="evidence" value="ECO:0007669"/>
    <property type="project" value="UniProtKB-SubCell"/>
</dbReference>
<feature type="domain" description="FAD-binding PCMH-type" evidence="9">
    <location>
        <begin position="46"/>
        <end position="229"/>
    </location>
</feature>
<reference evidence="10 11" key="1">
    <citation type="journal article" date="2021" name="Nat. Plants">
        <title>The Taxus genome provides insights into paclitaxel biosynthesis.</title>
        <authorList>
            <person name="Xiong X."/>
            <person name="Gou J."/>
            <person name="Liao Q."/>
            <person name="Li Y."/>
            <person name="Zhou Q."/>
            <person name="Bi G."/>
            <person name="Li C."/>
            <person name="Du R."/>
            <person name="Wang X."/>
            <person name="Sun T."/>
            <person name="Guo L."/>
            <person name="Liang H."/>
            <person name="Lu P."/>
            <person name="Wu Y."/>
            <person name="Zhang Z."/>
            <person name="Ro D.K."/>
            <person name="Shang Y."/>
            <person name="Huang S."/>
            <person name="Yan J."/>
        </authorList>
    </citation>
    <scope>NUCLEOTIDE SEQUENCE [LARGE SCALE GENOMIC DNA]</scope>
    <source>
        <strain evidence="10">Ta-2019</strain>
    </source>
</reference>
<dbReference type="EMBL" id="JAHRHJ020000008">
    <property type="protein sequence ID" value="KAH9304931.1"/>
    <property type="molecule type" value="Genomic_DNA"/>
</dbReference>
<evidence type="ECO:0000256" key="4">
    <source>
        <dbReference type="ARBA" id="ARBA00022989"/>
    </source>
</evidence>
<dbReference type="PANTHER" id="PTHR10801:SF0">
    <property type="entry name" value="DELTA(24)-STEROL REDUCTASE"/>
    <property type="match status" value="1"/>
</dbReference>
<dbReference type="Proteomes" id="UP000824469">
    <property type="component" value="Unassembled WGS sequence"/>
</dbReference>
<evidence type="ECO:0000256" key="2">
    <source>
        <dbReference type="ARBA" id="ARBA00012405"/>
    </source>
</evidence>
<evidence type="ECO:0000313" key="11">
    <source>
        <dbReference type="Proteomes" id="UP000824469"/>
    </source>
</evidence>
<keyword evidence="5" id="KW-0560">Oxidoreductase</keyword>
<evidence type="ECO:0000313" key="10">
    <source>
        <dbReference type="EMBL" id="KAH9304931.1"/>
    </source>
</evidence>
<sequence>MAFINLNLKRKKTWVDYLVKLRWILIIFVLMPLSFTFYFTTYLGDIWSESKSVKRRQREHDENVVKVMKRLKQRDPSKDGLVCTARKPWTSVGMRNLDYKRARRFEVDVSEFRNILEIDRERMVARVEPLVSMGQITRVTVPMNLALAVVPELDDLTIGGLINGYGIEGSSHIYGLFSDTVVAYEIALANGILVRATKDNEYSDLYHAIPWSQGTLGLLLAAEIKLIPIKEYMRVTYKPVRGNLKELAQAYIDSFAPRDGEQDKSSNVPDFVEGMIYSPTEAVHMTGMYASKEDAKKKGNVINSVGWWFKPWFYQHAENALKKGEFIEYIPTREYYHRHTRCLYWEMKLIMPFADQWWFRWTLGWLMPPKISFLKLTQGEAMRKYYDEMLVIQDMLVPLYKVGDALEFQHREMEVYPIWLCPHRLFKHPVKTMVYPEPGFEREHRQGDTEYAQMYTDLGIYYAPGPVLRGEVFDGVGSVQKMEKWLINNHGYQTQYAVSELNETDFWRMFDASLYNRCRKKYKAGGTFMSVYYKSKKGRKTEKEIEEEEQRQHEHDYAEFRKHIN</sequence>
<proteinExistence type="predicted"/>
<accession>A0AA38FJD0</accession>
<evidence type="ECO:0000256" key="8">
    <source>
        <dbReference type="SAM" id="Phobius"/>
    </source>
</evidence>
<dbReference type="PROSITE" id="PS51387">
    <property type="entry name" value="FAD_PCMH"/>
    <property type="match status" value="1"/>
</dbReference>
<feature type="compositionally biased region" description="Basic and acidic residues" evidence="7">
    <location>
        <begin position="550"/>
        <end position="565"/>
    </location>
</feature>
<keyword evidence="6 8" id="KW-0472">Membrane</keyword>
<dbReference type="InterPro" id="IPR016169">
    <property type="entry name" value="FAD-bd_PCMH_sub2"/>
</dbReference>
<evidence type="ECO:0000259" key="9">
    <source>
        <dbReference type="PROSITE" id="PS51387"/>
    </source>
</evidence>
<evidence type="ECO:0000256" key="5">
    <source>
        <dbReference type="ARBA" id="ARBA00023002"/>
    </source>
</evidence>
<gene>
    <name evidence="10" type="ORF">KI387_009335</name>
</gene>
<comment type="subcellular location">
    <subcellularLocation>
        <location evidence="1">Membrane</location>
        <topology evidence="1">Single-pass membrane protein</topology>
    </subcellularLocation>
</comment>
<dbReference type="GO" id="GO:0008202">
    <property type="term" value="P:steroid metabolic process"/>
    <property type="evidence" value="ECO:0007669"/>
    <property type="project" value="TreeGrafter"/>
</dbReference>
<dbReference type="FunFam" id="3.30.465.10:FF:000012">
    <property type="entry name" value="delta(24)-sterol reductase isoform X1"/>
    <property type="match status" value="1"/>
</dbReference>
<comment type="caution">
    <text evidence="10">The sequence shown here is derived from an EMBL/GenBank/DDBJ whole genome shotgun (WGS) entry which is preliminary data.</text>
</comment>
<name>A0AA38FJD0_TAXCH</name>
<keyword evidence="3 8" id="KW-0812">Transmembrane</keyword>
<dbReference type="GO" id="GO:0050614">
    <property type="term" value="F:Delta24-sterol reductase activity"/>
    <property type="evidence" value="ECO:0007669"/>
    <property type="project" value="UniProtKB-EC"/>
</dbReference>
<protein>
    <recommendedName>
        <fullName evidence="2">Delta(24)-sterol reductase</fullName>
        <ecNumber evidence="2">1.3.1.72</ecNumber>
    </recommendedName>
</protein>
<keyword evidence="11" id="KW-1185">Reference proteome</keyword>
<dbReference type="Pfam" id="PF01565">
    <property type="entry name" value="FAD_binding_4"/>
    <property type="match status" value="1"/>
</dbReference>
<dbReference type="EC" id="1.3.1.72" evidence="2"/>
<feature type="transmembrane region" description="Helical" evidence="8">
    <location>
        <begin position="21"/>
        <end position="44"/>
    </location>
</feature>
<dbReference type="InterPro" id="IPR006094">
    <property type="entry name" value="Oxid_FAD_bind_N"/>
</dbReference>
<dbReference type="SUPFAM" id="SSF56176">
    <property type="entry name" value="FAD-binding/transporter-associated domain-like"/>
    <property type="match status" value="1"/>
</dbReference>
<evidence type="ECO:0000256" key="1">
    <source>
        <dbReference type="ARBA" id="ARBA00004167"/>
    </source>
</evidence>
<dbReference type="InterPro" id="IPR036318">
    <property type="entry name" value="FAD-bd_PCMH-like_sf"/>
</dbReference>
<organism evidence="10 11">
    <name type="scientific">Taxus chinensis</name>
    <name type="common">Chinese yew</name>
    <name type="synonym">Taxus wallichiana var. chinensis</name>
    <dbReference type="NCBI Taxonomy" id="29808"/>
    <lineage>
        <taxon>Eukaryota</taxon>
        <taxon>Viridiplantae</taxon>
        <taxon>Streptophyta</taxon>
        <taxon>Embryophyta</taxon>
        <taxon>Tracheophyta</taxon>
        <taxon>Spermatophyta</taxon>
        <taxon>Pinopsida</taxon>
        <taxon>Pinidae</taxon>
        <taxon>Conifers II</taxon>
        <taxon>Cupressales</taxon>
        <taxon>Taxaceae</taxon>
        <taxon>Taxus</taxon>
    </lineage>
</organism>
<evidence type="ECO:0000256" key="3">
    <source>
        <dbReference type="ARBA" id="ARBA00022692"/>
    </source>
</evidence>
<dbReference type="PANTHER" id="PTHR10801">
    <property type="entry name" value="24-DEHYDROCHOLESTEROL REDUCTASE"/>
    <property type="match status" value="1"/>
</dbReference>
<dbReference type="InterPro" id="IPR040165">
    <property type="entry name" value="Diminuto-like"/>
</dbReference>
<evidence type="ECO:0000256" key="6">
    <source>
        <dbReference type="ARBA" id="ARBA00023136"/>
    </source>
</evidence>
<dbReference type="InterPro" id="IPR016166">
    <property type="entry name" value="FAD-bd_PCMH"/>
</dbReference>
<keyword evidence="4 8" id="KW-1133">Transmembrane helix</keyword>